<protein>
    <submittedName>
        <fullName evidence="5">Por secretion system C-terminal sorting domain-containing protein</fullName>
    </submittedName>
</protein>
<dbReference type="PROSITE" id="PS50853">
    <property type="entry name" value="FN3"/>
    <property type="match status" value="4"/>
</dbReference>
<dbReference type="SUPFAM" id="SSF49265">
    <property type="entry name" value="Fibronectin type III"/>
    <property type="match status" value="2"/>
</dbReference>
<feature type="region of interest" description="Disordered" evidence="2">
    <location>
        <begin position="680"/>
        <end position="700"/>
    </location>
</feature>
<dbReference type="SMART" id="SM00710">
    <property type="entry name" value="PbH1"/>
    <property type="match status" value="7"/>
</dbReference>
<keyword evidence="1" id="KW-0677">Repeat</keyword>
<dbReference type="InterPro" id="IPR059226">
    <property type="entry name" value="Choice_anch_Q_dom"/>
</dbReference>
<dbReference type="Pfam" id="PF18962">
    <property type="entry name" value="Por_Secre_tail"/>
    <property type="match status" value="1"/>
</dbReference>
<dbReference type="SUPFAM" id="SSF51126">
    <property type="entry name" value="Pectin lyase-like"/>
    <property type="match status" value="2"/>
</dbReference>
<dbReference type="AlphaFoldDB" id="A0A1I2JY96"/>
<evidence type="ECO:0000256" key="1">
    <source>
        <dbReference type="ARBA" id="ARBA00022737"/>
    </source>
</evidence>
<feature type="chain" id="PRO_5011681406" evidence="3">
    <location>
        <begin position="26"/>
        <end position="969"/>
    </location>
</feature>
<evidence type="ECO:0000259" key="4">
    <source>
        <dbReference type="PROSITE" id="PS50853"/>
    </source>
</evidence>
<feature type="region of interest" description="Disordered" evidence="2">
    <location>
        <begin position="456"/>
        <end position="475"/>
    </location>
</feature>
<feature type="domain" description="Fibronectin type-III" evidence="4">
    <location>
        <begin position="788"/>
        <end position="882"/>
    </location>
</feature>
<evidence type="ECO:0000256" key="2">
    <source>
        <dbReference type="SAM" id="MobiDB-lite"/>
    </source>
</evidence>
<organism evidence="5 6">
    <name type="scientific">Thermoflexibacter ruber</name>
    <dbReference type="NCBI Taxonomy" id="1003"/>
    <lineage>
        <taxon>Bacteria</taxon>
        <taxon>Pseudomonadati</taxon>
        <taxon>Bacteroidota</taxon>
        <taxon>Cytophagia</taxon>
        <taxon>Cytophagales</taxon>
        <taxon>Thermoflexibacteraceae</taxon>
        <taxon>Thermoflexibacter</taxon>
    </lineage>
</organism>
<keyword evidence="3" id="KW-0732">Signal</keyword>
<name>A0A1I2JY96_9BACT</name>
<dbReference type="Pfam" id="PF00041">
    <property type="entry name" value="fn3"/>
    <property type="match status" value="4"/>
</dbReference>
<dbReference type="InterPro" id="IPR026444">
    <property type="entry name" value="Secre_tail"/>
</dbReference>
<dbReference type="OrthoDB" id="9803616at2"/>
<sequence>MIRVFYLKTTFILLLLIVSSLNLQAAEFNVSAGDVQALINAIISANTNRDASNTINLAKNSVYELRTPYVRDFVSFSIRHGDLGLPILKDGKTLIINGNGSTIRRAMNAVSFRILSCDIYSDITINDLTIENGLTSGQGGGIFKVTGGRLLLKNVKFINNETTDRGGGLSIGSLNRTTIENSEFKQNKAKIKGGGIYNVLSDLTITETKFIENSGTSTEMEGGGLFVDGARSDEGKISITKCIFANNKANASSGGFQLFLYNSNEAIIDQCEIYGNNVSSGLAGGVYLSGGTIRYSGGVANPVRNYYFKIQNTLIYDNSSTTQGGGLWLGQNAKVDIENTTIANNKSRSSGGITAGNSTLSIKNCTIAGNVASEGTGGIAASGTVSASNTIFFDNTGTSNRHHFSSTGSLSDLGNNLQFKTEVADRYLPTTIRVANPLLLPLADNGGPTRTMALQKGSPAIDAGNNCTPTDQRGQRRVGQCDIGAFEYVPEVSTPTVPTAPNNLTATANSNTQITLNWTDNSNNETGFRIERSTTAGSGFTELTNVEANVTTFTNTNLQAGTTYFYRVRAYNAAGNSAYSNEASATTSQPTPTTPTAPSSLTATANSTTQITLNWTDNATNETGFRIERSTTAGSGFTEIAQVGADLTTFTNTNLQAGTTYFYRVRAYNAAGNSAYSNEASATTLQPTPTTPTAPSSLTATANSTTQITLNWTDNANNETGFKIERSNTAGSGFTEIAQVGANVTTFINNNLQAGTTYFYRVRAYNATGNSAYSNEASATTLQPAPTAPTAPINLKATSPIQGQIVLNWDDNANDETGFKIERSTTSGSGFAEIAQVTANVTTYTDNNLQIGSTFFYRVRAYNAVGNSAYSNEASVVVTAVNQVDISNSLNIYPNPTADRLSFKLDYKKQGNFQMRITDLTGRIIISEIWNKNTDILQKDLELSWLSKGIYFIYVYNEDYKAIKKLVKE</sequence>
<evidence type="ECO:0000313" key="5">
    <source>
        <dbReference type="EMBL" id="SFF57987.1"/>
    </source>
</evidence>
<dbReference type="Gene3D" id="2.60.40.10">
    <property type="entry name" value="Immunoglobulins"/>
    <property type="match status" value="4"/>
</dbReference>
<dbReference type="SMART" id="SM00060">
    <property type="entry name" value="FN3"/>
    <property type="match status" value="4"/>
</dbReference>
<feature type="domain" description="Fibronectin type-III" evidence="4">
    <location>
        <begin position="500"/>
        <end position="590"/>
    </location>
</feature>
<dbReference type="CDD" id="cd00063">
    <property type="entry name" value="FN3"/>
    <property type="match status" value="4"/>
</dbReference>
<gene>
    <name evidence="5" type="ORF">SAMN04488541_106610</name>
</gene>
<dbReference type="InterPro" id="IPR006626">
    <property type="entry name" value="PbH1"/>
</dbReference>
<dbReference type="InterPro" id="IPR003961">
    <property type="entry name" value="FN3_dom"/>
</dbReference>
<dbReference type="InterPro" id="IPR036116">
    <property type="entry name" value="FN3_sf"/>
</dbReference>
<feature type="domain" description="Fibronectin type-III" evidence="4">
    <location>
        <begin position="597"/>
        <end position="687"/>
    </location>
</feature>
<proteinExistence type="predicted"/>
<dbReference type="EMBL" id="FONY01000066">
    <property type="protein sequence ID" value="SFF57987.1"/>
    <property type="molecule type" value="Genomic_DNA"/>
</dbReference>
<feature type="region of interest" description="Disordered" evidence="2">
    <location>
        <begin position="582"/>
        <end position="603"/>
    </location>
</feature>
<dbReference type="NCBIfam" id="NF041518">
    <property type="entry name" value="choice_anch_Q"/>
    <property type="match status" value="1"/>
</dbReference>
<dbReference type="InterPro" id="IPR013783">
    <property type="entry name" value="Ig-like_fold"/>
</dbReference>
<dbReference type="Proteomes" id="UP000199513">
    <property type="component" value="Unassembled WGS sequence"/>
</dbReference>
<dbReference type="STRING" id="1003.SAMN04488541_106610"/>
<evidence type="ECO:0000256" key="3">
    <source>
        <dbReference type="SAM" id="SignalP"/>
    </source>
</evidence>
<dbReference type="InterPro" id="IPR011050">
    <property type="entry name" value="Pectin_lyase_fold/virulence"/>
</dbReference>
<dbReference type="InterPro" id="IPR050964">
    <property type="entry name" value="Striated_Muscle_Regulatory"/>
</dbReference>
<feature type="signal peptide" evidence="3">
    <location>
        <begin position="1"/>
        <end position="25"/>
    </location>
</feature>
<dbReference type="PANTHER" id="PTHR13817:SF73">
    <property type="entry name" value="FIBRONECTIN TYPE-III DOMAIN-CONTAINING PROTEIN"/>
    <property type="match status" value="1"/>
</dbReference>
<feature type="domain" description="Fibronectin type-III" evidence="4">
    <location>
        <begin position="694"/>
        <end position="784"/>
    </location>
</feature>
<keyword evidence="6" id="KW-1185">Reference proteome</keyword>
<dbReference type="PANTHER" id="PTHR13817">
    <property type="entry name" value="TITIN"/>
    <property type="match status" value="1"/>
</dbReference>
<dbReference type="NCBIfam" id="TIGR04183">
    <property type="entry name" value="Por_Secre_tail"/>
    <property type="match status" value="1"/>
</dbReference>
<evidence type="ECO:0000313" key="6">
    <source>
        <dbReference type="Proteomes" id="UP000199513"/>
    </source>
</evidence>
<reference evidence="5 6" key="1">
    <citation type="submission" date="2016-10" db="EMBL/GenBank/DDBJ databases">
        <authorList>
            <person name="de Groot N.N."/>
        </authorList>
    </citation>
    <scope>NUCLEOTIDE SEQUENCE [LARGE SCALE GENOMIC DNA]</scope>
    <source>
        <strain>GEY</strain>
        <strain evidence="6">DSM 9560</strain>
    </source>
</reference>
<accession>A0A1I2JY96</accession>